<dbReference type="Proteomes" id="UP001500571">
    <property type="component" value="Unassembled WGS sequence"/>
</dbReference>
<reference evidence="6" key="1">
    <citation type="journal article" date="2019" name="Int. J. Syst. Evol. Microbiol.">
        <title>The Global Catalogue of Microorganisms (GCM) 10K type strain sequencing project: providing services to taxonomists for standard genome sequencing and annotation.</title>
        <authorList>
            <consortium name="The Broad Institute Genomics Platform"/>
            <consortium name="The Broad Institute Genome Sequencing Center for Infectious Disease"/>
            <person name="Wu L."/>
            <person name="Ma J."/>
        </authorList>
    </citation>
    <scope>NUCLEOTIDE SEQUENCE [LARGE SCALE GENOMIC DNA]</scope>
    <source>
        <strain evidence="6">JCM 15309</strain>
    </source>
</reference>
<dbReference type="SUPFAM" id="SSF52317">
    <property type="entry name" value="Class I glutamine amidotransferase-like"/>
    <property type="match status" value="1"/>
</dbReference>
<dbReference type="InterPro" id="IPR029062">
    <property type="entry name" value="Class_I_gatase-like"/>
</dbReference>
<dbReference type="InterPro" id="IPR002818">
    <property type="entry name" value="DJ-1/PfpI"/>
</dbReference>
<evidence type="ECO:0000313" key="5">
    <source>
        <dbReference type="EMBL" id="GAA1948752.1"/>
    </source>
</evidence>
<evidence type="ECO:0000313" key="6">
    <source>
        <dbReference type="Proteomes" id="UP001500571"/>
    </source>
</evidence>
<evidence type="ECO:0000259" key="4">
    <source>
        <dbReference type="Pfam" id="PF01965"/>
    </source>
</evidence>
<name>A0ABP5BPT6_9ACTN</name>
<comment type="similarity">
    <text evidence="3">Belongs to the peptidase C56 family. HSP31-like subfamily.</text>
</comment>
<protein>
    <submittedName>
        <fullName evidence="5">Type 1 glutamine amidotransferase domain-containing protein</fullName>
    </submittedName>
</protein>
<evidence type="ECO:0000256" key="2">
    <source>
        <dbReference type="ARBA" id="ARBA00023239"/>
    </source>
</evidence>
<dbReference type="PANTHER" id="PTHR48094">
    <property type="entry name" value="PROTEIN/NUCLEIC ACID DEGLYCASE DJ-1-RELATED"/>
    <property type="match status" value="1"/>
</dbReference>
<evidence type="ECO:0000256" key="3">
    <source>
        <dbReference type="ARBA" id="ARBA00038493"/>
    </source>
</evidence>
<keyword evidence="6" id="KW-1185">Reference proteome</keyword>
<evidence type="ECO:0000256" key="1">
    <source>
        <dbReference type="ARBA" id="ARBA00023016"/>
    </source>
</evidence>
<dbReference type="CDD" id="cd03141">
    <property type="entry name" value="GATase1_Hsp31_like"/>
    <property type="match status" value="1"/>
</dbReference>
<organism evidence="5 6">
    <name type="scientific">Nocardioides panacihumi</name>
    <dbReference type="NCBI Taxonomy" id="400774"/>
    <lineage>
        <taxon>Bacteria</taxon>
        <taxon>Bacillati</taxon>
        <taxon>Actinomycetota</taxon>
        <taxon>Actinomycetes</taxon>
        <taxon>Propionibacteriales</taxon>
        <taxon>Nocardioidaceae</taxon>
        <taxon>Nocardioides</taxon>
    </lineage>
</organism>
<keyword evidence="1" id="KW-0346">Stress response</keyword>
<dbReference type="RefSeq" id="WP_344042058.1">
    <property type="nucleotide sequence ID" value="NZ_BAAAPB010000001.1"/>
</dbReference>
<keyword evidence="5" id="KW-0315">Glutamine amidotransferase</keyword>
<comment type="caution">
    <text evidence="5">The sequence shown here is derived from an EMBL/GenBank/DDBJ whole genome shotgun (WGS) entry which is preliminary data.</text>
</comment>
<dbReference type="PANTHER" id="PTHR48094:SF11">
    <property type="entry name" value="GLUTATHIONE-INDEPENDENT GLYOXALASE HSP31-RELATED"/>
    <property type="match status" value="1"/>
</dbReference>
<dbReference type="Gene3D" id="3.40.50.880">
    <property type="match status" value="1"/>
</dbReference>
<proteinExistence type="inferred from homology"/>
<dbReference type="Pfam" id="PF01965">
    <property type="entry name" value="DJ-1_PfpI"/>
    <property type="match status" value="1"/>
</dbReference>
<accession>A0ABP5BPT6</accession>
<dbReference type="InterPro" id="IPR050325">
    <property type="entry name" value="Prot/Nucl_acid_deglycase"/>
</dbReference>
<dbReference type="EMBL" id="BAAAPB010000001">
    <property type="protein sequence ID" value="GAA1948752.1"/>
    <property type="molecule type" value="Genomic_DNA"/>
</dbReference>
<gene>
    <name evidence="5" type="ORF">GCM10009798_04930</name>
</gene>
<feature type="domain" description="DJ-1/PfpI" evidence="4">
    <location>
        <begin position="29"/>
        <end position="223"/>
    </location>
</feature>
<sequence>MSKILFVVTGATHWTLKDGTQHPTGYWAEELLTPYRTITGAGHEVQFATPGGVVPVADGGSLAPENNDGVDVRPALDAIAGLKSPQKLEDVRLSEYDAVFYPGGHGPMEDLAVDPVSGRLLTEALDSGKPLGVVCHAPAALLAAVREDGKPTFAGRRITAFSNAEEAQGGLADKAAWLLEDRLRDLGIEVTVGEPWASHVVVDGNLITGQNPGSSGDLATRLVALLADAS</sequence>
<keyword evidence="2" id="KW-0456">Lyase</keyword>